<dbReference type="PANTHER" id="PTHR33048">
    <property type="entry name" value="PTH11-LIKE INTEGRAL MEMBRANE PROTEIN (AFU_ORTHOLOGUE AFUA_5G11245)"/>
    <property type="match status" value="1"/>
</dbReference>
<feature type="region of interest" description="Disordered" evidence="6">
    <location>
        <begin position="333"/>
        <end position="369"/>
    </location>
</feature>
<evidence type="ECO:0000313" key="10">
    <source>
        <dbReference type="Proteomes" id="UP000800093"/>
    </source>
</evidence>
<dbReference type="PANTHER" id="PTHR33048:SF134">
    <property type="entry name" value="INTEGRAL MEMBRANE PROTEIN"/>
    <property type="match status" value="1"/>
</dbReference>
<feature type="compositionally biased region" description="Polar residues" evidence="6">
    <location>
        <begin position="358"/>
        <end position="369"/>
    </location>
</feature>
<evidence type="ECO:0000256" key="5">
    <source>
        <dbReference type="ARBA" id="ARBA00038359"/>
    </source>
</evidence>
<proteinExistence type="inferred from homology"/>
<feature type="transmembrane region" description="Helical" evidence="7">
    <location>
        <begin position="171"/>
        <end position="197"/>
    </location>
</feature>
<feature type="transmembrane region" description="Helical" evidence="7">
    <location>
        <begin position="96"/>
        <end position="116"/>
    </location>
</feature>
<evidence type="ECO:0000256" key="7">
    <source>
        <dbReference type="SAM" id="Phobius"/>
    </source>
</evidence>
<organism evidence="9 10">
    <name type="scientific">Lojkania enalia</name>
    <dbReference type="NCBI Taxonomy" id="147567"/>
    <lineage>
        <taxon>Eukaryota</taxon>
        <taxon>Fungi</taxon>
        <taxon>Dikarya</taxon>
        <taxon>Ascomycota</taxon>
        <taxon>Pezizomycotina</taxon>
        <taxon>Dothideomycetes</taxon>
        <taxon>Pleosporomycetidae</taxon>
        <taxon>Pleosporales</taxon>
        <taxon>Pleosporales incertae sedis</taxon>
        <taxon>Lojkania</taxon>
    </lineage>
</organism>
<dbReference type="OrthoDB" id="5391602at2759"/>
<feature type="domain" description="Rhodopsin" evidence="8">
    <location>
        <begin position="27"/>
        <end position="275"/>
    </location>
</feature>
<dbReference type="GO" id="GO:0016020">
    <property type="term" value="C:membrane"/>
    <property type="evidence" value="ECO:0007669"/>
    <property type="project" value="UniProtKB-SubCell"/>
</dbReference>
<name>A0A9P4MZG9_9PLEO</name>
<dbReference type="InterPro" id="IPR049326">
    <property type="entry name" value="Rhodopsin_dom_fungi"/>
</dbReference>
<dbReference type="InterPro" id="IPR052337">
    <property type="entry name" value="SAT4-like"/>
</dbReference>
<dbReference type="Proteomes" id="UP000800093">
    <property type="component" value="Unassembled WGS sequence"/>
</dbReference>
<comment type="similarity">
    <text evidence="5">Belongs to the SAT4 family.</text>
</comment>
<reference evidence="10" key="1">
    <citation type="journal article" date="2020" name="Stud. Mycol.">
        <title>101 Dothideomycetes genomes: A test case for predicting lifestyles and emergence of pathogens.</title>
        <authorList>
            <person name="Haridas S."/>
            <person name="Albert R."/>
            <person name="Binder M."/>
            <person name="Bloem J."/>
            <person name="LaButti K."/>
            <person name="Salamov A."/>
            <person name="Andreopoulos B."/>
            <person name="Baker S."/>
            <person name="Barry K."/>
            <person name="Bills G."/>
            <person name="Bluhm B."/>
            <person name="Cannon C."/>
            <person name="Castanera R."/>
            <person name="Culley D."/>
            <person name="Daum C."/>
            <person name="Ezra D."/>
            <person name="Gonzalez J."/>
            <person name="Henrissat B."/>
            <person name="Kuo A."/>
            <person name="Liang C."/>
            <person name="Lipzen A."/>
            <person name="Lutzoni F."/>
            <person name="Magnuson J."/>
            <person name="Mondo S."/>
            <person name="Nolan M."/>
            <person name="Ohm R."/>
            <person name="Pangilinan J."/>
            <person name="Park H.-J."/>
            <person name="Ramirez L."/>
            <person name="Alfaro M."/>
            <person name="Sun H."/>
            <person name="Tritt A."/>
            <person name="Yoshinaga Y."/>
            <person name="Zwiers L.-H."/>
            <person name="Turgeon B."/>
            <person name="Goodwin S."/>
            <person name="Spatafora J."/>
            <person name="Crous P."/>
            <person name="Grigoriev I."/>
        </authorList>
    </citation>
    <scope>NUCLEOTIDE SEQUENCE [LARGE SCALE GENOMIC DNA]</scope>
    <source>
        <strain evidence="10">CBS 304.66</strain>
    </source>
</reference>
<evidence type="ECO:0000259" key="8">
    <source>
        <dbReference type="Pfam" id="PF20684"/>
    </source>
</evidence>
<dbReference type="AlphaFoldDB" id="A0A9P4MZG9"/>
<feature type="transmembrane region" description="Helical" evidence="7">
    <location>
        <begin position="6"/>
        <end position="31"/>
    </location>
</feature>
<evidence type="ECO:0000256" key="2">
    <source>
        <dbReference type="ARBA" id="ARBA00022692"/>
    </source>
</evidence>
<sequence length="369" mass="40785">MKQDYSQGLMIGLGVTFMLISSIFVGLRVFAKRLGRRGMAWEDHLCFAALVIALACSILQVVAAIHGRLGQHQIVDENGMPVLDDPEFLVYERTKFAVNILAVVGLGLIKASFLFFYKSIFSVRYFRWAVYAMLCIVVGWTISYAFANLFTCWPVTALIEPFYGNKCINAVPMWLSVVYTDIIVDVGILVMPIPMVFRLQLPLAQKLGVLGMFFLGASVCAISITRLIVLTKIADEFILHYNDMTYYTSPVFFWTNMELSLAVVSACLPTLRPIWTYFRPSKPSTARLYGSASYELSGGGKRSDKFPSDQYTELDDIDGSGMGVDTTIRAAESRDGGNREIGRDSTAQGAGKGIVVHTSVQTSSTGQLL</sequence>
<evidence type="ECO:0000313" key="9">
    <source>
        <dbReference type="EMBL" id="KAF2260277.1"/>
    </source>
</evidence>
<evidence type="ECO:0000256" key="4">
    <source>
        <dbReference type="ARBA" id="ARBA00023136"/>
    </source>
</evidence>
<accession>A0A9P4MZG9</accession>
<keyword evidence="2 7" id="KW-0812">Transmembrane</keyword>
<gene>
    <name evidence="9" type="ORF">CC78DRAFT_473365</name>
</gene>
<dbReference type="Pfam" id="PF20684">
    <property type="entry name" value="Fung_rhodopsin"/>
    <property type="match status" value="1"/>
</dbReference>
<evidence type="ECO:0000256" key="6">
    <source>
        <dbReference type="SAM" id="MobiDB-lite"/>
    </source>
</evidence>
<keyword evidence="3 7" id="KW-1133">Transmembrane helix</keyword>
<protein>
    <recommendedName>
        <fullName evidence="8">Rhodopsin domain-containing protein</fullName>
    </recommendedName>
</protein>
<feature type="compositionally biased region" description="Basic and acidic residues" evidence="6">
    <location>
        <begin position="333"/>
        <end position="343"/>
    </location>
</feature>
<comment type="caution">
    <text evidence="9">The sequence shown here is derived from an EMBL/GenBank/DDBJ whole genome shotgun (WGS) entry which is preliminary data.</text>
</comment>
<feature type="transmembrane region" description="Helical" evidence="7">
    <location>
        <begin position="209"/>
        <end position="231"/>
    </location>
</feature>
<comment type="subcellular location">
    <subcellularLocation>
        <location evidence="1">Membrane</location>
        <topology evidence="1">Multi-pass membrane protein</topology>
    </subcellularLocation>
</comment>
<feature type="transmembrane region" description="Helical" evidence="7">
    <location>
        <begin position="43"/>
        <end position="65"/>
    </location>
</feature>
<dbReference type="EMBL" id="ML986686">
    <property type="protein sequence ID" value="KAF2260277.1"/>
    <property type="molecule type" value="Genomic_DNA"/>
</dbReference>
<keyword evidence="4 7" id="KW-0472">Membrane</keyword>
<evidence type="ECO:0000256" key="1">
    <source>
        <dbReference type="ARBA" id="ARBA00004141"/>
    </source>
</evidence>
<evidence type="ECO:0000256" key="3">
    <source>
        <dbReference type="ARBA" id="ARBA00022989"/>
    </source>
</evidence>
<keyword evidence="10" id="KW-1185">Reference proteome</keyword>
<feature type="transmembrane region" description="Helical" evidence="7">
    <location>
        <begin position="128"/>
        <end position="151"/>
    </location>
</feature>